<dbReference type="PROSITE" id="PS50068">
    <property type="entry name" value="LDLRA_2"/>
    <property type="match status" value="1"/>
</dbReference>
<gene>
    <name evidence="5" type="ORF">SNE40_007561</name>
</gene>
<accession>A0AAN8K3T9</accession>
<proteinExistence type="predicted"/>
<keyword evidence="3" id="KW-0812">Transmembrane</keyword>
<protein>
    <recommendedName>
        <fullName evidence="7">CUB domain-containing protein</fullName>
    </recommendedName>
</protein>
<evidence type="ECO:0000256" key="3">
    <source>
        <dbReference type="SAM" id="Phobius"/>
    </source>
</evidence>
<evidence type="ECO:0008006" key="7">
    <source>
        <dbReference type="Google" id="ProtNLM"/>
    </source>
</evidence>
<organism evidence="5 6">
    <name type="scientific">Patella caerulea</name>
    <name type="common">Rayed Mediterranean limpet</name>
    <dbReference type="NCBI Taxonomy" id="87958"/>
    <lineage>
        <taxon>Eukaryota</taxon>
        <taxon>Metazoa</taxon>
        <taxon>Spiralia</taxon>
        <taxon>Lophotrochozoa</taxon>
        <taxon>Mollusca</taxon>
        <taxon>Gastropoda</taxon>
        <taxon>Patellogastropoda</taxon>
        <taxon>Patelloidea</taxon>
        <taxon>Patellidae</taxon>
        <taxon>Patella</taxon>
    </lineage>
</organism>
<evidence type="ECO:0000256" key="1">
    <source>
        <dbReference type="ARBA" id="ARBA00023157"/>
    </source>
</evidence>
<name>A0AAN8K3T9_PATCE</name>
<feature type="signal peptide" evidence="4">
    <location>
        <begin position="1"/>
        <end position="23"/>
    </location>
</feature>
<comment type="caution">
    <text evidence="5">The sequence shown here is derived from an EMBL/GenBank/DDBJ whole genome shotgun (WGS) entry which is preliminary data.</text>
</comment>
<evidence type="ECO:0000313" key="6">
    <source>
        <dbReference type="Proteomes" id="UP001347796"/>
    </source>
</evidence>
<dbReference type="PANTHER" id="PTHR24652">
    <property type="entry name" value="LOW-DENSITY LIPOPROTEIN RECEPTOR CLASS A DOMAIN-CONTAINING PROTEIN 2"/>
    <property type="match status" value="1"/>
</dbReference>
<dbReference type="EMBL" id="JAZGQO010000006">
    <property type="protein sequence ID" value="KAK6185298.1"/>
    <property type="molecule type" value="Genomic_DNA"/>
</dbReference>
<sequence length="272" mass="31313">MAEYTHLFLQILLVCRTVSDIMARSTQKYLLPGTACNRLYLDLDGAVIEGNGDVAYYEDCEIKLGCRTGENWMFHVEEMSLMSCKVHIEVFYTDVGIIGTPPMHKFLCAGPDPGIVYTNTSFFTLRLHHQNETDFRFKIVLTSRKSELPCEDFLCDNGNCISPDLNCDGIDNCFDFSEEWENGTAACVEYYPFPGENFGVLISVVCVGCFVGFSAACCRMWRQRRHKLQEEDLYEIKNGPYVQKYAYRYAFLRPPQNFRRDIQRGERFARAT</sequence>
<feature type="transmembrane region" description="Helical" evidence="3">
    <location>
        <begin position="198"/>
        <end position="218"/>
    </location>
</feature>
<dbReference type="Gene3D" id="4.10.400.10">
    <property type="entry name" value="Low-density Lipoprotein Receptor"/>
    <property type="match status" value="1"/>
</dbReference>
<keyword evidence="3" id="KW-0472">Membrane</keyword>
<reference evidence="5 6" key="1">
    <citation type="submission" date="2024-01" db="EMBL/GenBank/DDBJ databases">
        <title>The genome of the rayed Mediterranean limpet Patella caerulea (Linnaeus, 1758).</title>
        <authorList>
            <person name="Anh-Thu Weber A."/>
            <person name="Halstead-Nussloch G."/>
        </authorList>
    </citation>
    <scope>NUCLEOTIDE SEQUENCE [LARGE SCALE GENOMIC DNA]</scope>
    <source>
        <strain evidence="5">AATW-2023a</strain>
        <tissue evidence="5">Whole specimen</tissue>
    </source>
</reference>
<dbReference type="PANTHER" id="PTHR24652:SF67">
    <property type="entry name" value="LOW-DENSITY LIPOPROTEIN RECEPTOR CLASS A DOMAIN-CONTAINING PROTEIN 2"/>
    <property type="match status" value="1"/>
</dbReference>
<comment type="caution">
    <text evidence="2">Lacks conserved residue(s) required for the propagation of feature annotation.</text>
</comment>
<dbReference type="AlphaFoldDB" id="A0AAN8K3T9"/>
<keyword evidence="4" id="KW-0732">Signal</keyword>
<dbReference type="SUPFAM" id="SSF57424">
    <property type="entry name" value="LDL receptor-like module"/>
    <property type="match status" value="1"/>
</dbReference>
<feature type="chain" id="PRO_5042914068" description="CUB domain-containing protein" evidence="4">
    <location>
        <begin position="24"/>
        <end position="272"/>
    </location>
</feature>
<dbReference type="CDD" id="cd00112">
    <property type="entry name" value="LDLa"/>
    <property type="match status" value="1"/>
</dbReference>
<evidence type="ECO:0000313" key="5">
    <source>
        <dbReference type="EMBL" id="KAK6185298.1"/>
    </source>
</evidence>
<evidence type="ECO:0000256" key="4">
    <source>
        <dbReference type="SAM" id="SignalP"/>
    </source>
</evidence>
<evidence type="ECO:0000256" key="2">
    <source>
        <dbReference type="PROSITE-ProRule" id="PRU00124"/>
    </source>
</evidence>
<feature type="disulfide bond" evidence="2">
    <location>
        <begin position="155"/>
        <end position="173"/>
    </location>
</feature>
<dbReference type="InterPro" id="IPR036055">
    <property type="entry name" value="LDL_receptor-like_sf"/>
</dbReference>
<dbReference type="InterPro" id="IPR042333">
    <property type="entry name" value="LRAD2/Mig-13-like"/>
</dbReference>
<dbReference type="InterPro" id="IPR002172">
    <property type="entry name" value="LDrepeatLR_classA_rpt"/>
</dbReference>
<keyword evidence="6" id="KW-1185">Reference proteome</keyword>
<keyword evidence="1 2" id="KW-1015">Disulfide bond</keyword>
<keyword evidence="3" id="KW-1133">Transmembrane helix</keyword>
<dbReference type="Proteomes" id="UP001347796">
    <property type="component" value="Unassembled WGS sequence"/>
</dbReference>